<name>A0ACA9S1S7_9GLOM</name>
<feature type="non-terminal residue" evidence="1">
    <location>
        <position position="1"/>
    </location>
</feature>
<protein>
    <submittedName>
        <fullName evidence="1">29914_t:CDS:1</fullName>
    </submittedName>
</protein>
<evidence type="ECO:0000313" key="1">
    <source>
        <dbReference type="EMBL" id="CAG8818630.1"/>
    </source>
</evidence>
<dbReference type="EMBL" id="CAJVQC010081252">
    <property type="protein sequence ID" value="CAG8818630.1"/>
    <property type="molecule type" value="Genomic_DNA"/>
</dbReference>
<sequence length="69" mass="7381">GPSNQPPMPLEIPAFAVETILRYNMTVLESQPPIARICVRLMPAAIAAPTAETETFLPCLDTNNGDSPS</sequence>
<evidence type="ECO:0000313" key="2">
    <source>
        <dbReference type="Proteomes" id="UP000789920"/>
    </source>
</evidence>
<proteinExistence type="predicted"/>
<keyword evidence="2" id="KW-1185">Reference proteome</keyword>
<dbReference type="Proteomes" id="UP000789920">
    <property type="component" value="Unassembled WGS sequence"/>
</dbReference>
<feature type="non-terminal residue" evidence="1">
    <location>
        <position position="69"/>
    </location>
</feature>
<gene>
    <name evidence="1" type="ORF">RPERSI_LOCUS24954</name>
</gene>
<reference evidence="1" key="1">
    <citation type="submission" date="2021-06" db="EMBL/GenBank/DDBJ databases">
        <authorList>
            <person name="Kallberg Y."/>
            <person name="Tangrot J."/>
            <person name="Rosling A."/>
        </authorList>
    </citation>
    <scope>NUCLEOTIDE SEQUENCE</scope>
    <source>
        <strain evidence="1">MA461A</strain>
    </source>
</reference>
<comment type="caution">
    <text evidence="1">The sequence shown here is derived from an EMBL/GenBank/DDBJ whole genome shotgun (WGS) entry which is preliminary data.</text>
</comment>
<organism evidence="1 2">
    <name type="scientific">Racocetra persica</name>
    <dbReference type="NCBI Taxonomy" id="160502"/>
    <lineage>
        <taxon>Eukaryota</taxon>
        <taxon>Fungi</taxon>
        <taxon>Fungi incertae sedis</taxon>
        <taxon>Mucoromycota</taxon>
        <taxon>Glomeromycotina</taxon>
        <taxon>Glomeromycetes</taxon>
        <taxon>Diversisporales</taxon>
        <taxon>Gigasporaceae</taxon>
        <taxon>Racocetra</taxon>
    </lineage>
</organism>
<accession>A0ACA9S1S7</accession>